<dbReference type="GO" id="GO:0005829">
    <property type="term" value="C:cytosol"/>
    <property type="evidence" value="ECO:0007669"/>
    <property type="project" value="TreeGrafter"/>
</dbReference>
<evidence type="ECO:0000256" key="7">
    <source>
        <dbReference type="NCBIfam" id="TIGR02967"/>
    </source>
</evidence>
<protein>
    <recommendedName>
        <fullName evidence="3 7">Guanine deaminase</fullName>
        <shortName evidence="8">Guanase</shortName>
        <ecNumber evidence="3 7">3.5.4.3</ecNumber>
    </recommendedName>
    <alternativeName>
        <fullName evidence="8">Guanine aminohydrolase</fullName>
    </alternativeName>
</protein>
<keyword evidence="5 8" id="KW-0378">Hydrolase</keyword>
<evidence type="ECO:0000313" key="11">
    <source>
        <dbReference type="Proteomes" id="UP000182569"/>
    </source>
</evidence>
<dbReference type="Gene3D" id="2.30.40.10">
    <property type="entry name" value="Urease, subunit C, domain 1"/>
    <property type="match status" value="1"/>
</dbReference>
<dbReference type="InterPro" id="IPR014311">
    <property type="entry name" value="Guanine_deaminase"/>
</dbReference>
<dbReference type="RefSeq" id="WP_071613943.1">
    <property type="nucleotide sequence ID" value="NZ_CP015756.1"/>
</dbReference>
<reference evidence="11" key="1">
    <citation type="journal article" date="2016" name="Front. Microbiol.">
        <title>Complete Genome Sequence of Clostridium estertheticum DSM 8809, a Microbe Identified in Spoiled Vacuum Packed Beef.</title>
        <authorList>
            <person name="Yu Z."/>
            <person name="Gunn L."/>
            <person name="Brennan E."/>
            <person name="Reid R."/>
            <person name="Wall P.G."/>
            <person name="Gaora O.P."/>
            <person name="Hurley D."/>
            <person name="Bolton D."/>
            <person name="Fanning S."/>
        </authorList>
    </citation>
    <scope>NUCLEOTIDE SEQUENCE [LARGE SCALE GENOMIC DNA]</scope>
    <source>
        <strain evidence="11">DSM 8809</strain>
    </source>
</reference>
<keyword evidence="6 8" id="KW-0862">Zinc</keyword>
<dbReference type="Pfam" id="PF01979">
    <property type="entry name" value="Amidohydro_1"/>
    <property type="match status" value="1"/>
</dbReference>
<evidence type="ECO:0000256" key="5">
    <source>
        <dbReference type="ARBA" id="ARBA00022801"/>
    </source>
</evidence>
<organism evidence="10 11">
    <name type="scientific">Clostridium estertheticum subsp. estertheticum</name>
    <dbReference type="NCBI Taxonomy" id="1552"/>
    <lineage>
        <taxon>Bacteria</taxon>
        <taxon>Bacillati</taxon>
        <taxon>Bacillota</taxon>
        <taxon>Clostridia</taxon>
        <taxon>Eubacteriales</taxon>
        <taxon>Clostridiaceae</taxon>
        <taxon>Clostridium</taxon>
    </lineage>
</organism>
<gene>
    <name evidence="10" type="ORF">A7L45_17040</name>
</gene>
<dbReference type="OrthoDB" id="9807210at2"/>
<evidence type="ECO:0000256" key="6">
    <source>
        <dbReference type="ARBA" id="ARBA00022833"/>
    </source>
</evidence>
<sequence>MRIDYAVKGNIIFTKVFGEYEVIRNGYIVVQGNLVKGVYKKLTEEFRDLKVIDYGNAMIIPGFVDIHLHASQFANLGLGLDMELMPWLEEYTFPEEAKYVDISYAKKVYSSLIRDLWKFGTTRSCVFATIHKESTKLLMDMFARAGLSAYVGKVNMDRNSPQDLTETAVDSIRDTEEILKEYTNKYELVKPIVTPRFVPSCSFDLLKNLGILAKEYNAPIQSHLSENYSEISFVKELHPNCKNYTSVYNEVGLLGDVPTIMAHCVLVDADEIELLARKKVFIAHCPSSNCNLASGNAPIRKLLEKGVKVGLGSDISAGNSLSMMDIIVNAAQVSNIKWIESGRVDKPLNLSELFYLATKGGGEFFEKVGSFEEGYEFDALVIDDSSMPTFKTFSIEERFQRFIYTGDDRNIKVRYVAGREIEEPEFCF</sequence>
<name>A0A1J0GK00_9CLOT</name>
<dbReference type="PANTHER" id="PTHR11271">
    <property type="entry name" value="GUANINE DEAMINASE"/>
    <property type="match status" value="1"/>
</dbReference>
<proteinExistence type="inferred from homology"/>
<evidence type="ECO:0000256" key="8">
    <source>
        <dbReference type="RuleBase" id="RU366009"/>
    </source>
</evidence>
<dbReference type="InterPro" id="IPR032466">
    <property type="entry name" value="Metal_Hydrolase"/>
</dbReference>
<dbReference type="SUPFAM" id="SSF51556">
    <property type="entry name" value="Metallo-dependent hydrolases"/>
    <property type="match status" value="1"/>
</dbReference>
<evidence type="ECO:0000259" key="9">
    <source>
        <dbReference type="Pfam" id="PF01979"/>
    </source>
</evidence>
<keyword evidence="4 8" id="KW-0479">Metal-binding</keyword>
<comment type="similarity">
    <text evidence="2 8">Belongs to the metallo-dependent hydrolases superfamily. ATZ/TRZ family.</text>
</comment>
<dbReference type="STRING" id="1552.A7L45_17040"/>
<dbReference type="InterPro" id="IPR006680">
    <property type="entry name" value="Amidohydro-rel"/>
</dbReference>
<evidence type="ECO:0000313" key="10">
    <source>
        <dbReference type="EMBL" id="APC41651.1"/>
    </source>
</evidence>
<dbReference type="InterPro" id="IPR011059">
    <property type="entry name" value="Metal-dep_hydrolase_composite"/>
</dbReference>
<dbReference type="PANTHER" id="PTHR11271:SF6">
    <property type="entry name" value="GUANINE DEAMINASE"/>
    <property type="match status" value="1"/>
</dbReference>
<comment type="pathway">
    <text evidence="1 8">Purine metabolism; guanine degradation; xanthine from guanine: step 1/1.</text>
</comment>
<dbReference type="Gene3D" id="3.20.20.140">
    <property type="entry name" value="Metal-dependent hydrolases"/>
    <property type="match status" value="1"/>
</dbReference>
<dbReference type="NCBIfam" id="TIGR02967">
    <property type="entry name" value="guan_deamin"/>
    <property type="match status" value="1"/>
</dbReference>
<dbReference type="InterPro" id="IPR051607">
    <property type="entry name" value="Metallo-dep_hydrolases"/>
</dbReference>
<dbReference type="Proteomes" id="UP000182569">
    <property type="component" value="Chromosome"/>
</dbReference>
<dbReference type="KEGG" id="ceu:A7L45_17040"/>
<dbReference type="AlphaFoldDB" id="A0A1J0GK00"/>
<dbReference type="GO" id="GO:0008892">
    <property type="term" value="F:guanine deaminase activity"/>
    <property type="evidence" value="ECO:0007669"/>
    <property type="project" value="UniProtKB-UniRule"/>
</dbReference>
<comment type="function">
    <text evidence="8">Catalyzes the hydrolytic deamination of guanine, producing xanthine and ammonia.</text>
</comment>
<evidence type="ECO:0000256" key="1">
    <source>
        <dbReference type="ARBA" id="ARBA00004984"/>
    </source>
</evidence>
<evidence type="ECO:0000256" key="3">
    <source>
        <dbReference type="ARBA" id="ARBA00012781"/>
    </source>
</evidence>
<dbReference type="UniPathway" id="UPA00603">
    <property type="reaction ID" value="UER00660"/>
</dbReference>
<dbReference type="EC" id="3.5.4.3" evidence="3 7"/>
<comment type="catalytic activity">
    <reaction evidence="8">
        <text>guanine + H2O + H(+) = xanthine + NH4(+)</text>
        <dbReference type="Rhea" id="RHEA:14665"/>
        <dbReference type="ChEBI" id="CHEBI:15377"/>
        <dbReference type="ChEBI" id="CHEBI:15378"/>
        <dbReference type="ChEBI" id="CHEBI:16235"/>
        <dbReference type="ChEBI" id="CHEBI:17712"/>
        <dbReference type="ChEBI" id="CHEBI:28938"/>
        <dbReference type="EC" id="3.5.4.3"/>
    </reaction>
</comment>
<dbReference type="GO" id="GO:0008270">
    <property type="term" value="F:zinc ion binding"/>
    <property type="evidence" value="ECO:0007669"/>
    <property type="project" value="UniProtKB-UniRule"/>
</dbReference>
<accession>A0A1J0GK00</accession>
<evidence type="ECO:0000256" key="2">
    <source>
        <dbReference type="ARBA" id="ARBA00006745"/>
    </source>
</evidence>
<dbReference type="SUPFAM" id="SSF51338">
    <property type="entry name" value="Composite domain of metallo-dependent hydrolases"/>
    <property type="match status" value="2"/>
</dbReference>
<dbReference type="GO" id="GO:0006147">
    <property type="term" value="P:guanine catabolic process"/>
    <property type="evidence" value="ECO:0007669"/>
    <property type="project" value="UniProtKB-UniRule"/>
</dbReference>
<comment type="cofactor">
    <cofactor evidence="8">
        <name>Zn(2+)</name>
        <dbReference type="ChEBI" id="CHEBI:29105"/>
    </cofactor>
    <text evidence="8">Binds 1 zinc ion per subunit.</text>
</comment>
<feature type="domain" description="Amidohydrolase-related" evidence="9">
    <location>
        <begin position="58"/>
        <end position="419"/>
    </location>
</feature>
<dbReference type="EMBL" id="CP015756">
    <property type="protein sequence ID" value="APC41651.1"/>
    <property type="molecule type" value="Genomic_DNA"/>
</dbReference>
<keyword evidence="11" id="KW-1185">Reference proteome</keyword>
<evidence type="ECO:0000256" key="4">
    <source>
        <dbReference type="ARBA" id="ARBA00022723"/>
    </source>
</evidence>